<dbReference type="AlphaFoldDB" id="A0A2S7MW68"/>
<feature type="region of interest" description="Disordered" evidence="1">
    <location>
        <begin position="1"/>
        <end position="72"/>
    </location>
</feature>
<dbReference type="EMBL" id="PKOZ01000015">
    <property type="protein sequence ID" value="PQD94061.1"/>
    <property type="molecule type" value="Genomic_DNA"/>
</dbReference>
<protein>
    <submittedName>
        <fullName evidence="2">Uncharacterized protein</fullName>
    </submittedName>
</protein>
<sequence>MGKGRPKGGKSQAIPTLYPGKGGEGWSKGGRKVGKARQSPPLSQATGVKGGQRAVEGWEKPGKAHLYPRQRG</sequence>
<evidence type="ECO:0000313" key="3">
    <source>
        <dbReference type="Proteomes" id="UP000239663"/>
    </source>
</evidence>
<accession>A0A2S7MW68</accession>
<comment type="caution">
    <text evidence="2">The sequence shown here is derived from an EMBL/GenBank/DDBJ whole genome shotgun (WGS) entry which is preliminary data.</text>
</comment>
<dbReference type="Proteomes" id="UP000239663">
    <property type="component" value="Unassembled WGS sequence"/>
</dbReference>
<name>A0A2S7MW68_9BACI</name>
<evidence type="ECO:0000256" key="1">
    <source>
        <dbReference type="SAM" id="MobiDB-lite"/>
    </source>
</evidence>
<reference evidence="2 3" key="1">
    <citation type="submission" date="2017-12" db="EMBL/GenBank/DDBJ databases">
        <title>Taxonomic description and draft genome of Pradoshia cofamensis Gen. nov., sp. nov., a thermotolerant bacillale isolated from anterior gut of earthworm Eisenia fetida.</title>
        <authorList>
            <person name="Saha T."/>
            <person name="Chakraborty R."/>
        </authorList>
    </citation>
    <scope>NUCLEOTIDE SEQUENCE [LARGE SCALE GENOMIC DNA]</scope>
    <source>
        <strain evidence="2 3">EAG3</strain>
    </source>
</reference>
<keyword evidence="3" id="KW-1185">Reference proteome</keyword>
<evidence type="ECO:0000313" key="2">
    <source>
        <dbReference type="EMBL" id="PQD94061.1"/>
    </source>
</evidence>
<organism evidence="2 3">
    <name type="scientific">Pradoshia eiseniae</name>
    <dbReference type="NCBI Taxonomy" id="2064768"/>
    <lineage>
        <taxon>Bacteria</taxon>
        <taxon>Bacillati</taxon>
        <taxon>Bacillota</taxon>
        <taxon>Bacilli</taxon>
        <taxon>Bacillales</taxon>
        <taxon>Bacillaceae</taxon>
        <taxon>Pradoshia</taxon>
    </lineage>
</organism>
<proteinExistence type="predicted"/>
<gene>
    <name evidence="2" type="ORF">CYL18_16445</name>
</gene>